<gene>
    <name evidence="1" type="ORF">AWW67_07580</name>
</gene>
<dbReference type="EMBL" id="LRPB01000045">
    <property type="protein sequence ID" value="KYG81210.1"/>
    <property type="molecule type" value="Genomic_DNA"/>
</dbReference>
<name>A0A150XR40_9BACT</name>
<accession>A0A150XR40</accession>
<protein>
    <submittedName>
        <fullName evidence="1">Uncharacterized protein</fullName>
    </submittedName>
</protein>
<organism evidence="1 2">
    <name type="scientific">Roseivirga seohaensis</name>
    <dbReference type="NCBI Taxonomy" id="1914963"/>
    <lineage>
        <taxon>Bacteria</taxon>
        <taxon>Pseudomonadati</taxon>
        <taxon>Bacteroidota</taxon>
        <taxon>Cytophagia</taxon>
        <taxon>Cytophagales</taxon>
        <taxon>Roseivirgaceae</taxon>
        <taxon>Roseivirga</taxon>
    </lineage>
</organism>
<evidence type="ECO:0000313" key="1">
    <source>
        <dbReference type="EMBL" id="KYG81210.1"/>
    </source>
</evidence>
<dbReference type="AlphaFoldDB" id="A0A150XR40"/>
<comment type="caution">
    <text evidence="1">The sequence shown here is derived from an EMBL/GenBank/DDBJ whole genome shotgun (WGS) entry which is preliminary data.</text>
</comment>
<reference evidence="1 2" key="1">
    <citation type="submission" date="2016-01" db="EMBL/GenBank/DDBJ databases">
        <title>Genome sequencing of Roseivirga seohaensis SW-152.</title>
        <authorList>
            <person name="Selvaratnam C."/>
            <person name="Thevarajoo S."/>
            <person name="Goh K.M."/>
            <person name="Ee R."/>
            <person name="Chan K.-G."/>
            <person name="Chong C.S."/>
        </authorList>
    </citation>
    <scope>NUCLEOTIDE SEQUENCE [LARGE SCALE GENOMIC DNA]</scope>
    <source>
        <strain evidence="1 2">SW-152</strain>
    </source>
</reference>
<sequence>MKTVWDAYKIHYEAESGKLPIMEPLKKGFGSEQEAQDWIFRIYNLMTLSYRDYQIWPRIS</sequence>
<evidence type="ECO:0000313" key="2">
    <source>
        <dbReference type="Proteomes" id="UP000075663"/>
    </source>
</evidence>
<dbReference type="STRING" id="1914963.AWW67_07580"/>
<proteinExistence type="predicted"/>
<dbReference type="Proteomes" id="UP000075663">
    <property type="component" value="Unassembled WGS sequence"/>
</dbReference>